<dbReference type="Proteomes" id="UP000245698">
    <property type="component" value="Unassembled WGS sequence"/>
</dbReference>
<sequence length="195" mass="20752">MLRNGLVSAASLAVNGMIQTATTRSPTRNNMPKTEAELFAFLADLGIEVSTLRHPPLFTVADSQALRGEIAGGHTKNLFLKDKKDNFFLVSVGEEAVVDLKQIHNVIGAAGRVSFGKPEMLMELLGVVPGAVTVFGLINDTELRVKVVLDQELMGHAVINAHPLTNEATTSIAAADLVKFVEATGHDAVILKVTA</sequence>
<evidence type="ECO:0000313" key="3">
    <source>
        <dbReference type="EMBL" id="SJM31503.1"/>
    </source>
</evidence>
<dbReference type="SUPFAM" id="SSF55826">
    <property type="entry name" value="YbaK/ProRS associated domain"/>
    <property type="match status" value="1"/>
</dbReference>
<gene>
    <name evidence="3" type="ORF">BQ8482_20118</name>
</gene>
<dbReference type="AlphaFoldDB" id="A0A2P9AK58"/>
<dbReference type="PANTHER" id="PTHR31423">
    <property type="entry name" value="YBAK DOMAIN-CONTAINING PROTEIN"/>
    <property type="match status" value="1"/>
</dbReference>
<dbReference type="InterPro" id="IPR007214">
    <property type="entry name" value="YbaK/aa-tRNA-synth-assoc-dom"/>
</dbReference>
<dbReference type="InterPro" id="IPR040285">
    <property type="entry name" value="ProX/PRXD1"/>
</dbReference>
<name>A0A2P9AK58_9HYPH</name>
<evidence type="ECO:0000256" key="1">
    <source>
        <dbReference type="ARBA" id="ARBA00010201"/>
    </source>
</evidence>
<dbReference type="InterPro" id="IPR036754">
    <property type="entry name" value="YbaK/aa-tRNA-synt-asso_dom_sf"/>
</dbReference>
<evidence type="ECO:0000259" key="2">
    <source>
        <dbReference type="Pfam" id="PF04073"/>
    </source>
</evidence>
<accession>A0A2P9AK58</accession>
<reference evidence="4" key="1">
    <citation type="submission" date="2016-12" db="EMBL/GenBank/DDBJ databases">
        <authorList>
            <person name="Brunel B."/>
        </authorList>
    </citation>
    <scope>NUCLEOTIDE SEQUENCE [LARGE SCALE GENOMIC DNA]</scope>
</reference>
<comment type="similarity">
    <text evidence="1">Belongs to the PRORSD1 family.</text>
</comment>
<protein>
    <recommendedName>
        <fullName evidence="2">YbaK/aminoacyl-tRNA synthetase-associated domain-containing protein</fullName>
    </recommendedName>
</protein>
<keyword evidence="4" id="KW-1185">Reference proteome</keyword>
<dbReference type="CDD" id="cd04335">
    <property type="entry name" value="PrdX_deacylase"/>
    <property type="match status" value="1"/>
</dbReference>
<dbReference type="PANTHER" id="PTHR31423:SF3">
    <property type="entry name" value="PROLYL-TRNA SYNTHETASE ASSOCIATED DOMAIN-CONTAINING PROTEIN 1-RELATED"/>
    <property type="match status" value="1"/>
</dbReference>
<feature type="domain" description="YbaK/aminoacyl-tRNA synthetase-associated" evidence="2">
    <location>
        <begin position="54"/>
        <end position="180"/>
    </location>
</feature>
<proteinExistence type="inferred from homology"/>
<organism evidence="3 4">
    <name type="scientific">Mesorhizobium delmotii</name>
    <dbReference type="NCBI Taxonomy" id="1631247"/>
    <lineage>
        <taxon>Bacteria</taxon>
        <taxon>Pseudomonadati</taxon>
        <taxon>Pseudomonadota</taxon>
        <taxon>Alphaproteobacteria</taxon>
        <taxon>Hyphomicrobiales</taxon>
        <taxon>Phyllobacteriaceae</taxon>
        <taxon>Mesorhizobium</taxon>
    </lineage>
</organism>
<dbReference type="Pfam" id="PF04073">
    <property type="entry name" value="tRNA_edit"/>
    <property type="match status" value="1"/>
</dbReference>
<dbReference type="FunFam" id="3.90.960.10:FF:000005">
    <property type="entry name" value="Putative prolyl-tRNA synthetase"/>
    <property type="match status" value="1"/>
</dbReference>
<evidence type="ECO:0000313" key="4">
    <source>
        <dbReference type="Proteomes" id="UP000245698"/>
    </source>
</evidence>
<dbReference type="Gene3D" id="3.90.960.10">
    <property type="entry name" value="YbaK/aminoacyl-tRNA synthetase-associated domain"/>
    <property type="match status" value="1"/>
</dbReference>
<dbReference type="GO" id="GO:0002161">
    <property type="term" value="F:aminoacyl-tRNA deacylase activity"/>
    <property type="evidence" value="ECO:0007669"/>
    <property type="project" value="InterPro"/>
</dbReference>
<dbReference type="EMBL" id="FUIG01000026">
    <property type="protein sequence ID" value="SJM31503.1"/>
    <property type="molecule type" value="Genomic_DNA"/>
</dbReference>